<protein>
    <submittedName>
        <fullName evidence="1">Uncharacterized protein</fullName>
    </submittedName>
</protein>
<proteinExistence type="predicted"/>
<comment type="caution">
    <text evidence="1">The sequence shown here is derived from an EMBL/GenBank/DDBJ whole genome shotgun (WGS) entry which is preliminary data.</text>
</comment>
<sequence>MPDYSKEELWELYEQLPEDLKKATFSEEVGQTIQNICSKNNIIDDGLIFNITKNVGYVFLGLLSPNEFLDVLEKELKIERNKAEEIHSQITTSIFIPLRNSLEKLYGIKIETTAKPKEEIKPKVIKEDNYREPIK</sequence>
<organism evidence="1 2">
    <name type="scientific">Candidatus Nealsonbacteria bacterium RBG_13_37_56</name>
    <dbReference type="NCBI Taxonomy" id="1801661"/>
    <lineage>
        <taxon>Bacteria</taxon>
        <taxon>Candidatus Nealsoniibacteriota</taxon>
    </lineage>
</organism>
<dbReference type="Proteomes" id="UP000178893">
    <property type="component" value="Unassembled WGS sequence"/>
</dbReference>
<evidence type="ECO:0000313" key="2">
    <source>
        <dbReference type="Proteomes" id="UP000178893"/>
    </source>
</evidence>
<dbReference type="AlphaFoldDB" id="A0A1G2DXW7"/>
<reference evidence="1 2" key="1">
    <citation type="journal article" date="2016" name="Nat. Commun.">
        <title>Thousands of microbial genomes shed light on interconnected biogeochemical processes in an aquifer system.</title>
        <authorList>
            <person name="Anantharaman K."/>
            <person name="Brown C.T."/>
            <person name="Hug L.A."/>
            <person name="Sharon I."/>
            <person name="Castelle C.J."/>
            <person name="Probst A.J."/>
            <person name="Thomas B.C."/>
            <person name="Singh A."/>
            <person name="Wilkins M.J."/>
            <person name="Karaoz U."/>
            <person name="Brodie E.L."/>
            <person name="Williams K.H."/>
            <person name="Hubbard S.S."/>
            <person name="Banfield J.F."/>
        </authorList>
    </citation>
    <scope>NUCLEOTIDE SEQUENCE [LARGE SCALE GENOMIC DNA]</scope>
</reference>
<evidence type="ECO:0000313" key="1">
    <source>
        <dbReference type="EMBL" id="OGZ17901.1"/>
    </source>
</evidence>
<name>A0A1G2DXW7_9BACT</name>
<dbReference type="EMBL" id="MHLW01000022">
    <property type="protein sequence ID" value="OGZ17901.1"/>
    <property type="molecule type" value="Genomic_DNA"/>
</dbReference>
<gene>
    <name evidence="1" type="ORF">A2V72_03010</name>
</gene>
<accession>A0A1G2DXW7</accession>